<comment type="caution">
    <text evidence="3">The sequence shown here is derived from an EMBL/GenBank/DDBJ whole genome shotgun (WGS) entry which is preliminary data.</text>
</comment>
<sequence length="109" mass="12851">MSFYFVVVFFLGSLWSCLTCEEFGSAWSVFFVPFCFSSSLFVSWPFLFAFVFCLVVFLRRFSLILFALGVFFPSPFSAFLPGFRIPPFLFLCRKFWISVFRFGRSMEHL</sequence>
<dbReference type="EMBL" id="CAJNNW010030053">
    <property type="protein sequence ID" value="CAE8702272.1"/>
    <property type="molecule type" value="Genomic_DNA"/>
</dbReference>
<protein>
    <submittedName>
        <fullName evidence="3">Uncharacterized protein</fullName>
    </submittedName>
</protein>
<evidence type="ECO:0000313" key="3">
    <source>
        <dbReference type="EMBL" id="CAE8702272.1"/>
    </source>
</evidence>
<organism evidence="3 4">
    <name type="scientific">Polarella glacialis</name>
    <name type="common">Dinoflagellate</name>
    <dbReference type="NCBI Taxonomy" id="89957"/>
    <lineage>
        <taxon>Eukaryota</taxon>
        <taxon>Sar</taxon>
        <taxon>Alveolata</taxon>
        <taxon>Dinophyceae</taxon>
        <taxon>Suessiales</taxon>
        <taxon>Suessiaceae</taxon>
        <taxon>Polarella</taxon>
    </lineage>
</organism>
<gene>
    <name evidence="3" type="ORF">PGLA2088_LOCUS32364</name>
</gene>
<proteinExistence type="predicted"/>
<name>A0A813KFG1_POLGL</name>
<feature type="transmembrane region" description="Helical" evidence="1">
    <location>
        <begin position="63"/>
        <end position="83"/>
    </location>
</feature>
<feature type="chain" id="PRO_5032743786" evidence="2">
    <location>
        <begin position="21"/>
        <end position="109"/>
    </location>
</feature>
<evidence type="ECO:0000256" key="2">
    <source>
        <dbReference type="SAM" id="SignalP"/>
    </source>
</evidence>
<dbReference type="AlphaFoldDB" id="A0A813KFG1"/>
<feature type="signal peptide" evidence="2">
    <location>
        <begin position="1"/>
        <end position="20"/>
    </location>
</feature>
<keyword evidence="2" id="KW-0732">Signal</keyword>
<evidence type="ECO:0000313" key="4">
    <source>
        <dbReference type="Proteomes" id="UP000626109"/>
    </source>
</evidence>
<keyword evidence="1" id="KW-0472">Membrane</keyword>
<evidence type="ECO:0000256" key="1">
    <source>
        <dbReference type="SAM" id="Phobius"/>
    </source>
</evidence>
<reference evidence="3" key="1">
    <citation type="submission" date="2021-02" db="EMBL/GenBank/DDBJ databases">
        <authorList>
            <person name="Dougan E. K."/>
            <person name="Rhodes N."/>
            <person name="Thang M."/>
            <person name="Chan C."/>
        </authorList>
    </citation>
    <scope>NUCLEOTIDE SEQUENCE</scope>
</reference>
<accession>A0A813KFG1</accession>
<keyword evidence="1" id="KW-1133">Transmembrane helix</keyword>
<keyword evidence="1" id="KW-0812">Transmembrane</keyword>
<dbReference type="Proteomes" id="UP000626109">
    <property type="component" value="Unassembled WGS sequence"/>
</dbReference>
<feature type="transmembrane region" description="Helical" evidence="1">
    <location>
        <begin position="30"/>
        <end position="56"/>
    </location>
</feature>